<proteinExistence type="predicted"/>
<organism evidence="1 2">
    <name type="scientific">Brassica cretica</name>
    <name type="common">Mustard</name>
    <dbReference type="NCBI Taxonomy" id="69181"/>
    <lineage>
        <taxon>Eukaryota</taxon>
        <taxon>Viridiplantae</taxon>
        <taxon>Streptophyta</taxon>
        <taxon>Embryophyta</taxon>
        <taxon>Tracheophyta</taxon>
        <taxon>Spermatophyta</taxon>
        <taxon>Magnoliopsida</taxon>
        <taxon>eudicotyledons</taxon>
        <taxon>Gunneridae</taxon>
        <taxon>Pentapetalae</taxon>
        <taxon>rosids</taxon>
        <taxon>malvids</taxon>
        <taxon>Brassicales</taxon>
        <taxon>Brassicaceae</taxon>
        <taxon>Brassiceae</taxon>
        <taxon>Brassica</taxon>
    </lineage>
</organism>
<sequence length="122" mass="14553">MRRTKQRRLNVDYKRRRIILDACKPNPACAFYTPIRLSGRRHNPSLHLQRRTSYGPTPLIIIGPGRRNRLWSPPRRQPPPHWLYPCLVSPDYTYKFGECTCCSILCRDQFMFACVWVNHMHE</sequence>
<comment type="caution">
    <text evidence="1">The sequence shown here is derived from an EMBL/GenBank/DDBJ whole genome shotgun (WGS) entry which is preliminary data.</text>
</comment>
<protein>
    <submittedName>
        <fullName evidence="1">Uncharacterized protein</fullName>
    </submittedName>
</protein>
<dbReference type="Proteomes" id="UP000266723">
    <property type="component" value="Unassembled WGS sequence"/>
</dbReference>
<keyword evidence="2" id="KW-1185">Reference proteome</keyword>
<dbReference type="EMBL" id="QGKV02001507">
    <property type="protein sequence ID" value="KAF3533797.1"/>
    <property type="molecule type" value="Genomic_DNA"/>
</dbReference>
<gene>
    <name evidence="1" type="ORF">DY000_02042751</name>
</gene>
<evidence type="ECO:0000313" key="1">
    <source>
        <dbReference type="EMBL" id="KAF3533797.1"/>
    </source>
</evidence>
<evidence type="ECO:0000313" key="2">
    <source>
        <dbReference type="Proteomes" id="UP000266723"/>
    </source>
</evidence>
<accession>A0ABQ7BND7</accession>
<reference evidence="1 2" key="1">
    <citation type="journal article" date="2020" name="BMC Genomics">
        <title>Intraspecific diversification of the crop wild relative Brassica cretica Lam. using demographic model selection.</title>
        <authorList>
            <person name="Kioukis A."/>
            <person name="Michalopoulou V.A."/>
            <person name="Briers L."/>
            <person name="Pirintsos S."/>
            <person name="Studholme D.J."/>
            <person name="Pavlidis P."/>
            <person name="Sarris P.F."/>
        </authorList>
    </citation>
    <scope>NUCLEOTIDE SEQUENCE [LARGE SCALE GENOMIC DNA]</scope>
    <source>
        <strain evidence="2">cv. PFS-1207/04</strain>
    </source>
</reference>
<name>A0ABQ7BND7_BRACR</name>